<keyword evidence="1 4" id="KW-0808">Transferase</keyword>
<dbReference type="Gene3D" id="3.40.630.30">
    <property type="match status" value="1"/>
</dbReference>
<evidence type="ECO:0000256" key="2">
    <source>
        <dbReference type="ARBA" id="ARBA00023315"/>
    </source>
</evidence>
<dbReference type="GO" id="GO:0016747">
    <property type="term" value="F:acyltransferase activity, transferring groups other than amino-acyl groups"/>
    <property type="evidence" value="ECO:0007669"/>
    <property type="project" value="InterPro"/>
</dbReference>
<dbReference type="EMBL" id="FNOP01000011">
    <property type="protein sequence ID" value="SDX04635.1"/>
    <property type="molecule type" value="Genomic_DNA"/>
</dbReference>
<dbReference type="SUPFAM" id="SSF55729">
    <property type="entry name" value="Acyl-CoA N-acyltransferases (Nat)"/>
    <property type="match status" value="1"/>
</dbReference>
<dbReference type="Pfam" id="PF13673">
    <property type="entry name" value="Acetyltransf_10"/>
    <property type="match status" value="1"/>
</dbReference>
<name>A0A1H2YI32_ACIFE</name>
<sequence length="140" mass="15666">MNFKTYTHLPPEARALREEVFCKEQGFQEEFDAQDLHCRHGLLWNDQGDAVGVCRFFPGSEPGVWILGRIAVSRSVRGQGAGSLLVKGTEAAVKELGGTEIRLHAQVRAQHFYKTLGYEAYGPVEPEEGVPHQWMKKQVG</sequence>
<dbReference type="OMA" id="PHVEMRK"/>
<gene>
    <name evidence="4" type="ORF">SAMN05216495_11147</name>
</gene>
<protein>
    <submittedName>
        <fullName evidence="4">Predicted N-acyltransferase, GNAT family</fullName>
    </submittedName>
</protein>
<reference evidence="4 5" key="1">
    <citation type="submission" date="2016-10" db="EMBL/GenBank/DDBJ databases">
        <authorList>
            <person name="Varghese N."/>
            <person name="Submissions S."/>
        </authorList>
    </citation>
    <scope>NUCLEOTIDE SEQUENCE [LARGE SCALE GENOMIC DNA]</scope>
    <source>
        <strain evidence="4 5">WCC6</strain>
    </source>
</reference>
<evidence type="ECO:0000313" key="5">
    <source>
        <dbReference type="Proteomes" id="UP000182379"/>
    </source>
</evidence>
<comment type="caution">
    <text evidence="4">The sequence shown here is derived from an EMBL/GenBank/DDBJ whole genome shotgun (WGS) entry which is preliminary data.</text>
</comment>
<dbReference type="InterPro" id="IPR050832">
    <property type="entry name" value="Bact_Acetyltransf"/>
</dbReference>
<accession>A0A1H2YI32</accession>
<proteinExistence type="predicted"/>
<organism evidence="4 5">
    <name type="scientific">Acidaminococcus fermentans</name>
    <dbReference type="NCBI Taxonomy" id="905"/>
    <lineage>
        <taxon>Bacteria</taxon>
        <taxon>Bacillati</taxon>
        <taxon>Bacillota</taxon>
        <taxon>Negativicutes</taxon>
        <taxon>Acidaminococcales</taxon>
        <taxon>Acidaminococcaceae</taxon>
        <taxon>Acidaminococcus</taxon>
    </lineage>
</organism>
<dbReference type="PANTHER" id="PTHR43877">
    <property type="entry name" value="AMINOALKYLPHOSPHONATE N-ACETYLTRANSFERASE-RELATED-RELATED"/>
    <property type="match status" value="1"/>
</dbReference>
<evidence type="ECO:0000313" key="4">
    <source>
        <dbReference type="EMBL" id="SDX04635.1"/>
    </source>
</evidence>
<dbReference type="Proteomes" id="UP000182379">
    <property type="component" value="Unassembled WGS sequence"/>
</dbReference>
<dbReference type="GeneID" id="78334556"/>
<keyword evidence="2 4" id="KW-0012">Acyltransferase</keyword>
<dbReference type="RefSeq" id="WP_012938178.1">
    <property type="nucleotide sequence ID" value="NZ_CATYPC010000001.1"/>
</dbReference>
<dbReference type="InterPro" id="IPR000182">
    <property type="entry name" value="GNAT_dom"/>
</dbReference>
<evidence type="ECO:0000256" key="1">
    <source>
        <dbReference type="ARBA" id="ARBA00022679"/>
    </source>
</evidence>
<feature type="domain" description="N-acetyltransferase" evidence="3">
    <location>
        <begin position="1"/>
        <end position="140"/>
    </location>
</feature>
<dbReference type="CDD" id="cd04301">
    <property type="entry name" value="NAT_SF"/>
    <property type="match status" value="1"/>
</dbReference>
<evidence type="ECO:0000259" key="3">
    <source>
        <dbReference type="PROSITE" id="PS51186"/>
    </source>
</evidence>
<dbReference type="InterPro" id="IPR016181">
    <property type="entry name" value="Acyl_CoA_acyltransferase"/>
</dbReference>
<dbReference type="PROSITE" id="PS51186">
    <property type="entry name" value="GNAT"/>
    <property type="match status" value="1"/>
</dbReference>
<dbReference type="AlphaFoldDB" id="A0A1H2YI32"/>